<proteinExistence type="predicted"/>
<evidence type="ECO:0000313" key="7">
    <source>
        <dbReference type="EMBL" id="CAH0375091.1"/>
    </source>
</evidence>
<evidence type="ECO:0000313" key="8">
    <source>
        <dbReference type="Proteomes" id="UP000789595"/>
    </source>
</evidence>
<feature type="compositionally biased region" description="Basic and acidic residues" evidence="5">
    <location>
        <begin position="1"/>
        <end position="13"/>
    </location>
</feature>
<dbReference type="GO" id="GO:0031297">
    <property type="term" value="P:replication fork processing"/>
    <property type="evidence" value="ECO:0007669"/>
    <property type="project" value="TreeGrafter"/>
</dbReference>
<evidence type="ECO:0000256" key="4">
    <source>
        <dbReference type="ARBA" id="ARBA00047303"/>
    </source>
</evidence>
<name>A0A7S3ZMC8_9STRA</name>
<keyword evidence="8" id="KW-1185">Reference proteome</keyword>
<comment type="catalytic activity">
    <reaction evidence="4">
        <text>DNA(n) + a 2'-deoxyribonucleoside 5'-triphosphate = DNA(n+1) + diphosphate</text>
        <dbReference type="Rhea" id="RHEA:22508"/>
        <dbReference type="Rhea" id="RHEA-COMP:17339"/>
        <dbReference type="Rhea" id="RHEA-COMP:17340"/>
        <dbReference type="ChEBI" id="CHEBI:33019"/>
        <dbReference type="ChEBI" id="CHEBI:61560"/>
        <dbReference type="ChEBI" id="CHEBI:173112"/>
        <dbReference type="EC" id="2.7.7.7"/>
    </reaction>
    <physiologicalReaction direction="left-to-right" evidence="4">
        <dbReference type="Rhea" id="RHEA:22509"/>
    </physiologicalReaction>
</comment>
<organism evidence="6">
    <name type="scientific">Pelagomonas calceolata</name>
    <dbReference type="NCBI Taxonomy" id="35677"/>
    <lineage>
        <taxon>Eukaryota</taxon>
        <taxon>Sar</taxon>
        <taxon>Stramenopiles</taxon>
        <taxon>Ochrophyta</taxon>
        <taxon>Pelagophyceae</taxon>
        <taxon>Pelagomonadales</taxon>
        <taxon>Pelagomonadaceae</taxon>
        <taxon>Pelagomonas</taxon>
    </lineage>
</organism>
<dbReference type="EMBL" id="HBIW01003665">
    <property type="protein sequence ID" value="CAE0687591.1"/>
    <property type="molecule type" value="Transcribed_RNA"/>
</dbReference>
<dbReference type="AlphaFoldDB" id="A0A7S3ZMC8"/>
<dbReference type="GO" id="GO:0006264">
    <property type="term" value="P:mitochondrial DNA replication"/>
    <property type="evidence" value="ECO:0007669"/>
    <property type="project" value="TreeGrafter"/>
</dbReference>
<dbReference type="GO" id="GO:0003682">
    <property type="term" value="F:chromatin binding"/>
    <property type="evidence" value="ECO:0007669"/>
    <property type="project" value="TreeGrafter"/>
</dbReference>
<dbReference type="PANTHER" id="PTHR31399">
    <property type="entry name" value="DNA-DIRECTED PRIMASE / POLYMERASE PROTEIN"/>
    <property type="match status" value="1"/>
</dbReference>
<dbReference type="GO" id="GO:0003887">
    <property type="term" value="F:DNA-directed DNA polymerase activity"/>
    <property type="evidence" value="ECO:0007669"/>
    <property type="project" value="UniProtKB-EC"/>
</dbReference>
<dbReference type="Pfam" id="PF03121">
    <property type="entry name" value="Herpes_UL52"/>
    <property type="match status" value="1"/>
</dbReference>
<evidence type="ECO:0000313" key="6">
    <source>
        <dbReference type="EMBL" id="CAE0687591.1"/>
    </source>
</evidence>
<accession>A0A7S3ZMC8</accession>
<dbReference type="GO" id="GO:0009411">
    <property type="term" value="P:response to UV"/>
    <property type="evidence" value="ECO:0007669"/>
    <property type="project" value="TreeGrafter"/>
</dbReference>
<gene>
    <name evidence="6" type="ORF">PCAL00307_LOCUS3025</name>
    <name evidence="7" type="ORF">PECAL_4P24120</name>
</gene>
<reference evidence="6" key="1">
    <citation type="submission" date="2021-01" db="EMBL/GenBank/DDBJ databases">
        <authorList>
            <person name="Corre E."/>
            <person name="Pelletier E."/>
            <person name="Niang G."/>
            <person name="Scheremetjew M."/>
            <person name="Finn R."/>
            <person name="Kale V."/>
            <person name="Holt S."/>
            <person name="Cochrane G."/>
            <person name="Meng A."/>
            <person name="Brown T."/>
            <person name="Cohen L."/>
        </authorList>
    </citation>
    <scope>NUCLEOTIDE SEQUENCE</scope>
    <source>
        <strain evidence="6">CCMP1756</strain>
    </source>
</reference>
<dbReference type="PANTHER" id="PTHR31399:SF0">
    <property type="entry name" value="DNA-DIRECTED PRIMASE_POLYMERASE PROTEIN"/>
    <property type="match status" value="1"/>
</dbReference>
<sequence length="547" mass="60464">MPRRVTDASRRNDDDSDSDDWRTSTTQRTPKRRAVSTASFYETSDGRNLGAEYKKIDEARLVDTRKRQAKGAYRIFRKQAWLLEHADVMNGHAPGPLTNDDAADALERRLDARSDLEFYGVPNVQNPGRLWSEEVGGEGQRRYVYAHLNAFREVYEAMTSEKRHFYELIREGAPVRPYFDLEFARDDASINGDDLTRRWLAVFAGALEEAFYAPTALFESHRNAALCHGLYDACPDLDEQLRVELDGVSRETALRAAEAASEASRNEPDAAKAAVYDHVAAVARRAATEPFCAISVKDHVLQLDASTSTKFSRHATFCLPDGAAFVDAAALGSFVRRVLASTNDAFVINGESFVDASVYSRNRCFRLCGSSKKTKRAPLVVVGDGRLASEDALPEASLVVPVAAPSRLLGSHESRHDVVTPSEVMASPMAPRPQALAEGSLPSPFPRVDACILAARPGATVRAWRRTPHTLTYHLAKNRFCERIGRPHKSNNIFFVVDLNQAVFRQRCFDEGCRGFVGAPHALSPEAAEEVFDVLATEACADAEKRA</sequence>
<dbReference type="GO" id="GO:0005634">
    <property type="term" value="C:nucleus"/>
    <property type="evidence" value="ECO:0007669"/>
    <property type="project" value="TreeGrafter"/>
</dbReference>
<evidence type="ECO:0000256" key="2">
    <source>
        <dbReference type="ARBA" id="ARBA00044677"/>
    </source>
</evidence>
<evidence type="ECO:0000256" key="5">
    <source>
        <dbReference type="SAM" id="MobiDB-lite"/>
    </source>
</evidence>
<dbReference type="GO" id="GO:0005759">
    <property type="term" value="C:mitochondrial matrix"/>
    <property type="evidence" value="ECO:0007669"/>
    <property type="project" value="TreeGrafter"/>
</dbReference>
<evidence type="ECO:0000256" key="1">
    <source>
        <dbReference type="ARBA" id="ARBA00026139"/>
    </source>
</evidence>
<dbReference type="EMBL" id="CAKKNE010000004">
    <property type="protein sequence ID" value="CAH0375091.1"/>
    <property type="molecule type" value="Genomic_DNA"/>
</dbReference>
<evidence type="ECO:0000256" key="3">
    <source>
        <dbReference type="ARBA" id="ARBA00044768"/>
    </source>
</evidence>
<dbReference type="InterPro" id="IPR044917">
    <property type="entry name" value="PRIMPOL"/>
</dbReference>
<dbReference type="GO" id="GO:0042276">
    <property type="term" value="P:error-prone translesion synthesis"/>
    <property type="evidence" value="ECO:0007669"/>
    <property type="project" value="InterPro"/>
</dbReference>
<comment type="catalytic activity">
    <reaction evidence="2">
        <text>ssDNA + n NTP = ssDNA/pppN(pN)n-1 hybrid + (n-1) diphosphate.</text>
        <dbReference type="EC" id="2.7.7.102"/>
    </reaction>
</comment>
<reference evidence="7" key="2">
    <citation type="submission" date="2021-11" db="EMBL/GenBank/DDBJ databases">
        <authorList>
            <consortium name="Genoscope - CEA"/>
            <person name="William W."/>
        </authorList>
    </citation>
    <scope>NUCLEOTIDE SEQUENCE</scope>
</reference>
<feature type="region of interest" description="Disordered" evidence="5">
    <location>
        <begin position="1"/>
        <end position="39"/>
    </location>
</feature>
<protein>
    <recommendedName>
        <fullName evidence="1">DNA-directed primase/polymerase protein</fullName>
        <ecNumber evidence="3">2.7.7.102</ecNumber>
    </recommendedName>
</protein>
<dbReference type="OrthoDB" id="5988181at2759"/>
<dbReference type="Proteomes" id="UP000789595">
    <property type="component" value="Unassembled WGS sequence"/>
</dbReference>
<dbReference type="EC" id="2.7.7.102" evidence="3"/>